<reference evidence="1" key="1">
    <citation type="submission" date="2022-02" db="EMBL/GenBank/DDBJ databases">
        <title>Emergence and expansion in Europe of a Vibrio aestuarianus clonal complex pathogenic for oysters.</title>
        <authorList>
            <person name="Mesnil A."/>
            <person name="Travers M.-A."/>
        </authorList>
    </citation>
    <scope>NUCLEOTIDE SEQUENCE</scope>
    <source>
        <strain evidence="1">151-ITT-15-cp-1</strain>
    </source>
</reference>
<feature type="non-terminal residue" evidence="1">
    <location>
        <position position="1"/>
    </location>
</feature>
<accession>A0A9X4FI88</accession>
<evidence type="ECO:0000313" key="1">
    <source>
        <dbReference type="EMBL" id="MDE1357884.1"/>
    </source>
</evidence>
<name>A0A9X4FI88_9VIBR</name>
<proteinExistence type="predicted"/>
<protein>
    <submittedName>
        <fullName evidence="1">Uncharacterized protein</fullName>
    </submittedName>
</protein>
<sequence>GSWAVMAVIYYVAMISHQGLIRIFPSDTANVSVNVTAINTGGGDYDYVYPNGFGSYGNGTVVKFQGHGVYQCFGSWSTHCNNASFLPGHAADPNWVNQQWKYLHN</sequence>
<evidence type="ECO:0000313" key="2">
    <source>
        <dbReference type="Proteomes" id="UP001140973"/>
    </source>
</evidence>
<dbReference type="EMBL" id="JAKNAP010000037">
    <property type="protein sequence ID" value="MDE1357884.1"/>
    <property type="molecule type" value="Genomic_DNA"/>
</dbReference>
<gene>
    <name evidence="1" type="ORF">L9W73_11285</name>
</gene>
<dbReference type="AlphaFoldDB" id="A0A9X4FI88"/>
<comment type="caution">
    <text evidence="1">The sequence shown here is derived from an EMBL/GenBank/DDBJ whole genome shotgun (WGS) entry which is preliminary data.</text>
</comment>
<organism evidence="1 2">
    <name type="scientific">Vibrio aestuarianus</name>
    <dbReference type="NCBI Taxonomy" id="28171"/>
    <lineage>
        <taxon>Bacteria</taxon>
        <taxon>Pseudomonadati</taxon>
        <taxon>Pseudomonadota</taxon>
        <taxon>Gammaproteobacteria</taxon>
        <taxon>Vibrionales</taxon>
        <taxon>Vibrionaceae</taxon>
        <taxon>Vibrio</taxon>
    </lineage>
</organism>
<dbReference type="Proteomes" id="UP001140973">
    <property type="component" value="Unassembled WGS sequence"/>
</dbReference>